<dbReference type="SUPFAM" id="SSF53850">
    <property type="entry name" value="Periplasmic binding protein-like II"/>
    <property type="match status" value="1"/>
</dbReference>
<evidence type="ECO:0000256" key="2">
    <source>
        <dbReference type="SAM" id="SignalP"/>
    </source>
</evidence>
<sequence length="323" mass="33629">MTRFIAACCLAALAVLAPSPGSAAPYPTRVVTIIVPFPAGGATDVVARTIAHELSGRIGQQVIVENRPGANGLLGSAVVARAAPDGYTLLMGGANTQGMNDVLYKNRPYDSLKDFSAITLTAQIPVAIVVNPSLPVNSLQELVALAKAKPGQLSYGSSGAGGPHHMAMELFKSVAGADIQHVPYKGGAPQLNDLVAGHIKIGAIGLPPALPHVREGRLRPLAVTGRTRTAFLPDLPTVAESGFPGFEVNYWLGLFGPAGVPGEIVDKLNVEVAGLLKRPDVRDLLAKQGVETLTSTPAELQSLVAVEIERWGTVVKERGIALD</sequence>
<evidence type="ECO:0000313" key="3">
    <source>
        <dbReference type="EMBL" id="RXF72684.1"/>
    </source>
</evidence>
<accession>A0A4Q0MGZ3</accession>
<keyword evidence="2" id="KW-0732">Signal</keyword>
<dbReference type="Proteomes" id="UP000289708">
    <property type="component" value="Unassembled WGS sequence"/>
</dbReference>
<feature type="signal peptide" evidence="2">
    <location>
        <begin position="1"/>
        <end position="23"/>
    </location>
</feature>
<dbReference type="PIRSF" id="PIRSF017082">
    <property type="entry name" value="YflP"/>
    <property type="match status" value="1"/>
</dbReference>
<dbReference type="OrthoDB" id="7375033at2"/>
<gene>
    <name evidence="3" type="ORF">EK403_14055</name>
</gene>
<comment type="caution">
    <text evidence="3">The sequence shown here is derived from an EMBL/GenBank/DDBJ whole genome shotgun (WGS) entry which is preliminary data.</text>
</comment>
<feature type="chain" id="PRO_5020836190" evidence="2">
    <location>
        <begin position="24"/>
        <end position="323"/>
    </location>
</feature>
<dbReference type="CDD" id="cd13578">
    <property type="entry name" value="PBP2_Bug27"/>
    <property type="match status" value="1"/>
</dbReference>
<dbReference type="InterPro" id="IPR042100">
    <property type="entry name" value="Bug_dom1"/>
</dbReference>
<keyword evidence="4" id="KW-1185">Reference proteome</keyword>
<dbReference type="PANTHER" id="PTHR42928">
    <property type="entry name" value="TRICARBOXYLATE-BINDING PROTEIN"/>
    <property type="match status" value="1"/>
</dbReference>
<dbReference type="Gene3D" id="3.40.190.150">
    <property type="entry name" value="Bordetella uptake gene, domain 1"/>
    <property type="match status" value="1"/>
</dbReference>
<dbReference type="AlphaFoldDB" id="A0A4Q0MGZ3"/>
<comment type="similarity">
    <text evidence="1">Belongs to the UPF0065 (bug) family.</text>
</comment>
<dbReference type="Gene3D" id="3.40.190.10">
    <property type="entry name" value="Periplasmic binding protein-like II"/>
    <property type="match status" value="1"/>
</dbReference>
<dbReference type="PANTHER" id="PTHR42928:SF5">
    <property type="entry name" value="BLR1237 PROTEIN"/>
    <property type="match status" value="1"/>
</dbReference>
<organism evidence="3 4">
    <name type="scientific">Hansschlegelia zhihuaiae</name>
    <dbReference type="NCBI Taxonomy" id="405005"/>
    <lineage>
        <taxon>Bacteria</taxon>
        <taxon>Pseudomonadati</taxon>
        <taxon>Pseudomonadota</taxon>
        <taxon>Alphaproteobacteria</taxon>
        <taxon>Hyphomicrobiales</taxon>
        <taxon>Methylopilaceae</taxon>
        <taxon>Hansschlegelia</taxon>
    </lineage>
</organism>
<evidence type="ECO:0000313" key="4">
    <source>
        <dbReference type="Proteomes" id="UP000289708"/>
    </source>
</evidence>
<dbReference type="Pfam" id="PF03401">
    <property type="entry name" value="TctC"/>
    <property type="match status" value="1"/>
</dbReference>
<proteinExistence type="inferred from homology"/>
<dbReference type="EMBL" id="RYFI01000013">
    <property type="protein sequence ID" value="RXF72684.1"/>
    <property type="molecule type" value="Genomic_DNA"/>
</dbReference>
<dbReference type="RefSeq" id="WP_128778110.1">
    <property type="nucleotide sequence ID" value="NZ_RYFI01000013.1"/>
</dbReference>
<evidence type="ECO:0000256" key="1">
    <source>
        <dbReference type="ARBA" id="ARBA00006987"/>
    </source>
</evidence>
<dbReference type="InterPro" id="IPR005064">
    <property type="entry name" value="BUG"/>
</dbReference>
<reference evidence="3 4" key="1">
    <citation type="submission" date="2018-12" db="EMBL/GenBank/DDBJ databases">
        <title>bacterium Hansschlegelia zhihuaiae S113.</title>
        <authorList>
            <person name="He J."/>
        </authorList>
    </citation>
    <scope>NUCLEOTIDE SEQUENCE [LARGE SCALE GENOMIC DNA]</scope>
    <source>
        <strain evidence="3 4">S 113</strain>
    </source>
</reference>
<name>A0A4Q0MGZ3_9HYPH</name>
<protein>
    <submittedName>
        <fullName evidence="3">Tripartite tricarboxylate transporter substrate binding protein</fullName>
    </submittedName>
</protein>